<dbReference type="AlphaFoldDB" id="A0A1N6DR06"/>
<dbReference type="EMBL" id="FSRG01000003">
    <property type="protein sequence ID" value="SIN73206.1"/>
    <property type="molecule type" value="Genomic_DNA"/>
</dbReference>
<comment type="similarity">
    <text evidence="2 3">Belongs to the peptidase M16 family.</text>
</comment>
<keyword evidence="4" id="KW-0732">Signal</keyword>
<evidence type="ECO:0000259" key="5">
    <source>
        <dbReference type="Pfam" id="PF00675"/>
    </source>
</evidence>
<keyword evidence="7" id="KW-0645">Protease</keyword>
<dbReference type="SUPFAM" id="SSF63411">
    <property type="entry name" value="LuxS/MPP-like metallohydrolase"/>
    <property type="match status" value="4"/>
</dbReference>
<dbReference type="GO" id="GO:0006508">
    <property type="term" value="P:proteolysis"/>
    <property type="evidence" value="ECO:0007669"/>
    <property type="project" value="UniProtKB-KW"/>
</dbReference>
<feature type="domain" description="Peptidase M16 N-terminal" evidence="5">
    <location>
        <begin position="35"/>
        <end position="179"/>
    </location>
</feature>
<feature type="domain" description="Peptidase M16 C-terminal" evidence="6">
    <location>
        <begin position="634"/>
        <end position="803"/>
    </location>
</feature>
<dbReference type="InterPro" id="IPR001431">
    <property type="entry name" value="Pept_M16_Zn_BS"/>
</dbReference>
<protein>
    <submittedName>
        <fullName evidence="7">Zinc protease</fullName>
    </submittedName>
</protein>
<dbReference type="Pfam" id="PF05193">
    <property type="entry name" value="Peptidase_M16_C"/>
    <property type="match status" value="2"/>
</dbReference>
<evidence type="ECO:0000256" key="4">
    <source>
        <dbReference type="SAM" id="SignalP"/>
    </source>
</evidence>
<evidence type="ECO:0000256" key="3">
    <source>
        <dbReference type="RuleBase" id="RU004447"/>
    </source>
</evidence>
<dbReference type="InterPro" id="IPR011249">
    <property type="entry name" value="Metalloenz_LuxS/M16"/>
</dbReference>
<dbReference type="GO" id="GO:0046872">
    <property type="term" value="F:metal ion binding"/>
    <property type="evidence" value="ECO:0007669"/>
    <property type="project" value="InterPro"/>
</dbReference>
<comment type="cofactor">
    <cofactor evidence="1">
        <name>Zn(2+)</name>
        <dbReference type="ChEBI" id="CHEBI:29105"/>
    </cofactor>
</comment>
<dbReference type="InterPro" id="IPR007863">
    <property type="entry name" value="Peptidase_M16_C"/>
</dbReference>
<accession>A0A1N6DR06</accession>
<feature type="domain" description="Peptidase M16 N-terminal" evidence="5">
    <location>
        <begin position="490"/>
        <end position="590"/>
    </location>
</feature>
<dbReference type="GO" id="GO:0004222">
    <property type="term" value="F:metalloendopeptidase activity"/>
    <property type="evidence" value="ECO:0007669"/>
    <property type="project" value="InterPro"/>
</dbReference>
<feature type="signal peptide" evidence="4">
    <location>
        <begin position="1"/>
        <end position="20"/>
    </location>
</feature>
<dbReference type="PANTHER" id="PTHR11851">
    <property type="entry name" value="METALLOPROTEASE"/>
    <property type="match status" value="1"/>
</dbReference>
<keyword evidence="7" id="KW-0378">Hydrolase</keyword>
<dbReference type="STRING" id="1121457.SAMN02745161_0407"/>
<evidence type="ECO:0000313" key="8">
    <source>
        <dbReference type="Proteomes" id="UP000184694"/>
    </source>
</evidence>
<dbReference type="InterPro" id="IPR011765">
    <property type="entry name" value="Pept_M16_N"/>
</dbReference>
<dbReference type="PROSITE" id="PS00143">
    <property type="entry name" value="INSULINASE"/>
    <property type="match status" value="1"/>
</dbReference>
<evidence type="ECO:0000256" key="2">
    <source>
        <dbReference type="ARBA" id="ARBA00007261"/>
    </source>
</evidence>
<feature type="domain" description="Peptidase M16 C-terminal" evidence="6">
    <location>
        <begin position="187"/>
        <end position="366"/>
    </location>
</feature>
<dbReference type="Pfam" id="PF00675">
    <property type="entry name" value="Peptidase_M16"/>
    <property type="match status" value="2"/>
</dbReference>
<evidence type="ECO:0000313" key="7">
    <source>
        <dbReference type="EMBL" id="SIN73206.1"/>
    </source>
</evidence>
<keyword evidence="8" id="KW-1185">Reference proteome</keyword>
<organism evidence="7 8">
    <name type="scientific">Halodesulfovibrio marinisediminis DSM 17456</name>
    <dbReference type="NCBI Taxonomy" id="1121457"/>
    <lineage>
        <taxon>Bacteria</taxon>
        <taxon>Pseudomonadati</taxon>
        <taxon>Thermodesulfobacteriota</taxon>
        <taxon>Desulfovibrionia</taxon>
        <taxon>Desulfovibrionales</taxon>
        <taxon>Desulfovibrionaceae</taxon>
        <taxon>Halodesulfovibrio</taxon>
    </lineage>
</organism>
<feature type="chain" id="PRO_5012184485" evidence="4">
    <location>
        <begin position="21"/>
        <end position="870"/>
    </location>
</feature>
<dbReference type="Proteomes" id="UP000184694">
    <property type="component" value="Unassembled WGS sequence"/>
</dbReference>
<dbReference type="InterPro" id="IPR050361">
    <property type="entry name" value="MPP/UQCRC_Complex"/>
</dbReference>
<evidence type="ECO:0000259" key="6">
    <source>
        <dbReference type="Pfam" id="PF05193"/>
    </source>
</evidence>
<dbReference type="OrthoDB" id="9811314at2"/>
<dbReference type="Gene3D" id="3.30.830.10">
    <property type="entry name" value="Metalloenzyme, LuxS/M16 peptidase-like"/>
    <property type="match status" value="4"/>
</dbReference>
<sequence>MFKRLLILFCGVLMMCTATAASAATVTKLKNGLTVLIQEDKRFPLVSTRLYVHAGSGYEEPREAGISHVLEHMVFKGTKNYAKGQIAASIEELGGYLNAATSFDYTVYIADLPADAWKTGLKVLRDQAFFATIDPEELESEKKVVISELERGEDSPFGFLFKNLQQQTMKGTTYAWPIIGYRDTINSFTRDDIANYINKHYQPQQMLLVVCGDIDEKTVLAEAEKLYGGLENTANVTPPSIVNLEKLDSTGPNVQVVEGKWNKVYLGISFPIPGFEDVNTTGIDMLAQLMGGDKTSPFYRKYQYEKQLVDSISASAYSFERAGLIYITAVLDADKLDKFWPELMKDLSNLKASEFKDEDIARVRLNLEDSLFRAKETLSGLTSKIGLFEFFFGGEQGEQNYLDEVKNVNREQLQNLIDTYLKPERLKATLLAPQDSTVSETTLTAQVVKNWESEEAAKKLKKAEEAAGKKETIDLGNGRQLILIPDNTLPYVAIDMDFMGGDSLITKKQEGLSVLAARVLTKGTGSMDAPAIEEYLADRASSIAASASRRTFSVSARYPARFSKDILKLFTQMVQNPTMAEEEVNREKTDQIAGIKLREDQPLGLATRNLFPFLFTDSIYNYYHAGIPARIEKFTQDDVDDFWKKQKAMPWTMAVAGVFDRDAIIAFAKGLPEPTQKRPEKFVPTWNNDRIKSIALKDRNQAHLFMIFETVPLTSEDTAGLELMQTILAGQSGLLFNDLRDKHGLGYTVTASSWQSTITGFTYFYIGTEPSKEEAAMDGFRRIIKEIQDKPLSEEQIKRGQNLMRGQYYRGHQSLGSRSAEAAGLATAQLPLSYNKDIVEQVQNLTPKDIQEIAKKYLNVDKAYILRVAP</sequence>
<evidence type="ECO:0000256" key="1">
    <source>
        <dbReference type="ARBA" id="ARBA00001947"/>
    </source>
</evidence>
<dbReference type="RefSeq" id="WP_074215292.1">
    <property type="nucleotide sequence ID" value="NZ_FSRG01000003.1"/>
</dbReference>
<reference evidence="8" key="1">
    <citation type="submission" date="2016-11" db="EMBL/GenBank/DDBJ databases">
        <authorList>
            <person name="Varghese N."/>
            <person name="Submissions S."/>
        </authorList>
    </citation>
    <scope>NUCLEOTIDE SEQUENCE [LARGE SCALE GENOMIC DNA]</scope>
    <source>
        <strain evidence="8">DSM 17456</strain>
    </source>
</reference>
<name>A0A1N6DR06_9BACT</name>
<dbReference type="PANTHER" id="PTHR11851:SF49">
    <property type="entry name" value="MITOCHONDRIAL-PROCESSING PEPTIDASE SUBUNIT ALPHA"/>
    <property type="match status" value="1"/>
</dbReference>
<gene>
    <name evidence="7" type="ORF">SAMN02745161_0407</name>
</gene>
<proteinExistence type="inferred from homology"/>